<evidence type="ECO:0000256" key="1">
    <source>
        <dbReference type="SAM" id="MobiDB-lite"/>
    </source>
</evidence>
<feature type="signal peptide" evidence="2">
    <location>
        <begin position="1"/>
        <end position="19"/>
    </location>
</feature>
<evidence type="ECO:0000256" key="2">
    <source>
        <dbReference type="SAM" id="SignalP"/>
    </source>
</evidence>
<feature type="region of interest" description="Disordered" evidence="1">
    <location>
        <begin position="45"/>
        <end position="105"/>
    </location>
</feature>
<gene>
    <name evidence="3" type="ORF">CEUTPL_LOCUS13968</name>
</gene>
<name>A0A9N9N2F3_9CUCU</name>
<evidence type="ECO:0000313" key="4">
    <source>
        <dbReference type="Proteomes" id="UP001152799"/>
    </source>
</evidence>
<dbReference type="EMBL" id="OU892285">
    <property type="protein sequence ID" value="CAG9773579.1"/>
    <property type="molecule type" value="Genomic_DNA"/>
</dbReference>
<keyword evidence="4" id="KW-1185">Reference proteome</keyword>
<sequence>MKYFIFIAIAVVVCATVHGWPNSQLVEEVENKSNVIEHVDRDRRSVHLNSLDSENSNVGGQLRRRRPSWGRPDKPGSNSKRRRRPNRRPPPQSRPFKQPSDQQPGILQTLLGLFSS</sequence>
<reference evidence="3" key="1">
    <citation type="submission" date="2022-01" db="EMBL/GenBank/DDBJ databases">
        <authorList>
            <person name="King R."/>
        </authorList>
    </citation>
    <scope>NUCLEOTIDE SEQUENCE</scope>
</reference>
<keyword evidence="2" id="KW-0732">Signal</keyword>
<dbReference type="AlphaFoldDB" id="A0A9N9N2F3"/>
<proteinExistence type="predicted"/>
<accession>A0A9N9N2F3</accession>
<feature type="chain" id="PRO_5040365485" evidence="2">
    <location>
        <begin position="20"/>
        <end position="116"/>
    </location>
</feature>
<feature type="compositionally biased region" description="Polar residues" evidence="1">
    <location>
        <begin position="47"/>
        <end position="59"/>
    </location>
</feature>
<evidence type="ECO:0000313" key="3">
    <source>
        <dbReference type="EMBL" id="CAG9773579.1"/>
    </source>
</evidence>
<organism evidence="3 4">
    <name type="scientific">Ceutorhynchus assimilis</name>
    <name type="common">cabbage seed weevil</name>
    <dbReference type="NCBI Taxonomy" id="467358"/>
    <lineage>
        <taxon>Eukaryota</taxon>
        <taxon>Metazoa</taxon>
        <taxon>Ecdysozoa</taxon>
        <taxon>Arthropoda</taxon>
        <taxon>Hexapoda</taxon>
        <taxon>Insecta</taxon>
        <taxon>Pterygota</taxon>
        <taxon>Neoptera</taxon>
        <taxon>Endopterygota</taxon>
        <taxon>Coleoptera</taxon>
        <taxon>Polyphaga</taxon>
        <taxon>Cucujiformia</taxon>
        <taxon>Curculionidae</taxon>
        <taxon>Ceutorhynchinae</taxon>
        <taxon>Ceutorhynchus</taxon>
    </lineage>
</organism>
<dbReference type="Proteomes" id="UP001152799">
    <property type="component" value="Chromosome 9"/>
</dbReference>
<protein>
    <submittedName>
        <fullName evidence="3">Uncharacterized protein</fullName>
    </submittedName>
</protein>